<dbReference type="RefSeq" id="XP_033460364.1">
    <property type="nucleotide sequence ID" value="XM_033603064.1"/>
</dbReference>
<dbReference type="AlphaFoldDB" id="A0A6J3M617"/>
<reference evidence="2" key="2">
    <citation type="submission" date="2020-04" db="EMBL/GenBank/DDBJ databases">
        <authorList>
            <consortium name="NCBI Genome Project"/>
        </authorList>
    </citation>
    <scope>NUCLEOTIDE SEQUENCE</scope>
    <source>
        <strain evidence="2">CBS 342.82</strain>
    </source>
</reference>
<proteinExistence type="predicted"/>
<reference evidence="2" key="3">
    <citation type="submission" date="2025-08" db="UniProtKB">
        <authorList>
            <consortium name="RefSeq"/>
        </authorList>
    </citation>
    <scope>IDENTIFICATION</scope>
    <source>
        <strain evidence="2">CBS 342.82</strain>
    </source>
</reference>
<evidence type="ECO:0000313" key="2">
    <source>
        <dbReference type="RefSeq" id="XP_033460364.1"/>
    </source>
</evidence>
<sequence length="152" mass="17241">MSRSALDLRVLLEAVLAKAPPLLDRSSQDLFMRLPEHHRLLFSGSERFVLEQDVFRNPERGRICPCLPTYLPRWVHDNTAPPLSLLRGSSQVPSWTTPPHFMTIAGPDSVRSLFSLVRLDARVGALYRNLNEKPPIRKIYAPCWTVTSTTPP</sequence>
<evidence type="ECO:0000313" key="1">
    <source>
        <dbReference type="Proteomes" id="UP000504637"/>
    </source>
</evidence>
<accession>A0A6J3M617</accession>
<dbReference type="Proteomes" id="UP000504637">
    <property type="component" value="Unplaced"/>
</dbReference>
<gene>
    <name evidence="2" type="ORF">K489DRAFT_369703</name>
</gene>
<dbReference type="GeneID" id="54360864"/>
<reference evidence="2" key="1">
    <citation type="submission" date="2020-01" db="EMBL/GenBank/DDBJ databases">
        <authorList>
            <consortium name="DOE Joint Genome Institute"/>
            <person name="Haridas S."/>
            <person name="Albert R."/>
            <person name="Binder M."/>
            <person name="Bloem J."/>
            <person name="Labutti K."/>
            <person name="Salamov A."/>
            <person name="Andreopoulos B."/>
            <person name="Baker S.E."/>
            <person name="Barry K."/>
            <person name="Bills G."/>
            <person name="Bluhm B.H."/>
            <person name="Cannon C."/>
            <person name="Castanera R."/>
            <person name="Culley D.E."/>
            <person name="Daum C."/>
            <person name="Ezra D."/>
            <person name="Gonzalez J.B."/>
            <person name="Henrissat B."/>
            <person name="Kuo A."/>
            <person name="Liang C."/>
            <person name="Lipzen A."/>
            <person name="Lutzoni F."/>
            <person name="Magnuson J."/>
            <person name="Mondo S."/>
            <person name="Nolan M."/>
            <person name="Ohm R."/>
            <person name="Pangilinan J."/>
            <person name="Park H.-J."/>
            <person name="Ramirez L."/>
            <person name="Alfaro M."/>
            <person name="Sun H."/>
            <person name="Tritt A."/>
            <person name="Yoshinaga Y."/>
            <person name="Zwiers L.-H."/>
            <person name="Turgeon B.G."/>
            <person name="Goodwin S.B."/>
            <person name="Spatafora J.W."/>
            <person name="Crous P.W."/>
            <person name="Grigoriev I.V."/>
        </authorList>
    </citation>
    <scope>NUCLEOTIDE SEQUENCE</scope>
    <source>
        <strain evidence="2">CBS 342.82</strain>
    </source>
</reference>
<keyword evidence="1" id="KW-1185">Reference proteome</keyword>
<name>A0A6J3M617_9PEZI</name>
<organism evidence="2">
    <name type="scientific">Dissoconium aciculare CBS 342.82</name>
    <dbReference type="NCBI Taxonomy" id="1314786"/>
    <lineage>
        <taxon>Eukaryota</taxon>
        <taxon>Fungi</taxon>
        <taxon>Dikarya</taxon>
        <taxon>Ascomycota</taxon>
        <taxon>Pezizomycotina</taxon>
        <taxon>Dothideomycetes</taxon>
        <taxon>Dothideomycetidae</taxon>
        <taxon>Mycosphaerellales</taxon>
        <taxon>Dissoconiaceae</taxon>
        <taxon>Dissoconium</taxon>
    </lineage>
</organism>
<protein>
    <submittedName>
        <fullName evidence="2">Uncharacterized protein</fullName>
    </submittedName>
</protein>